<feature type="transmembrane region" description="Helical" evidence="11">
    <location>
        <begin position="19"/>
        <end position="38"/>
    </location>
</feature>
<keyword evidence="4" id="KW-1003">Cell membrane</keyword>
<dbReference type="GO" id="GO:0009306">
    <property type="term" value="P:protein secretion"/>
    <property type="evidence" value="ECO:0007669"/>
    <property type="project" value="InterPro"/>
</dbReference>
<organism evidence="13 14">
    <name type="scientific">Oceanipulchritudo coccoides</name>
    <dbReference type="NCBI Taxonomy" id="2706888"/>
    <lineage>
        <taxon>Bacteria</taxon>
        <taxon>Pseudomonadati</taxon>
        <taxon>Verrucomicrobiota</taxon>
        <taxon>Opitutia</taxon>
        <taxon>Puniceicoccales</taxon>
        <taxon>Oceanipulchritudinaceae</taxon>
        <taxon>Oceanipulchritudo</taxon>
    </lineage>
</organism>
<keyword evidence="7" id="KW-0653">Protein transport</keyword>
<evidence type="ECO:0000256" key="1">
    <source>
        <dbReference type="ARBA" id="ARBA00004533"/>
    </source>
</evidence>
<dbReference type="Proteomes" id="UP000478417">
    <property type="component" value="Unassembled WGS sequence"/>
</dbReference>
<dbReference type="PANTHER" id="PTHR38831">
    <property type="entry name" value="TYPE II SECRETION SYSTEM PROTEIN K"/>
    <property type="match status" value="1"/>
</dbReference>
<evidence type="ECO:0000256" key="4">
    <source>
        <dbReference type="ARBA" id="ARBA00022475"/>
    </source>
</evidence>
<protein>
    <submittedName>
        <fullName evidence="13">General secretion pathway protein GspK</fullName>
    </submittedName>
</protein>
<evidence type="ECO:0000256" key="11">
    <source>
        <dbReference type="SAM" id="Phobius"/>
    </source>
</evidence>
<reference evidence="13 14" key="1">
    <citation type="submission" date="2020-02" db="EMBL/GenBank/DDBJ databases">
        <title>Albibacoteraceae fam. nov., the first described family within the subdivision 4 Verrucomicrobia.</title>
        <authorList>
            <person name="Xi F."/>
        </authorList>
    </citation>
    <scope>NUCLEOTIDE SEQUENCE [LARGE SCALE GENOMIC DNA]</scope>
    <source>
        <strain evidence="13 14">CK1056</strain>
    </source>
</reference>
<dbReference type="InterPro" id="IPR049031">
    <property type="entry name" value="T2SSK_SAM-like_1st"/>
</dbReference>
<keyword evidence="8 11" id="KW-1133">Transmembrane helix</keyword>
<keyword evidence="9 11" id="KW-0472">Membrane</keyword>
<evidence type="ECO:0000256" key="7">
    <source>
        <dbReference type="ARBA" id="ARBA00022927"/>
    </source>
</evidence>
<keyword evidence="6 11" id="KW-0812">Transmembrane</keyword>
<feature type="compositionally biased region" description="Polar residues" evidence="10">
    <location>
        <begin position="340"/>
        <end position="350"/>
    </location>
</feature>
<dbReference type="EMBL" id="JAAGNX010000002">
    <property type="protein sequence ID" value="NDV62504.1"/>
    <property type="molecule type" value="Genomic_DNA"/>
</dbReference>
<dbReference type="InterPro" id="IPR038072">
    <property type="entry name" value="GspK_central_sf"/>
</dbReference>
<dbReference type="RefSeq" id="WP_163964464.1">
    <property type="nucleotide sequence ID" value="NZ_JAAGNX010000002.1"/>
</dbReference>
<keyword evidence="5" id="KW-0997">Cell inner membrane</keyword>
<keyword evidence="3" id="KW-0813">Transport</keyword>
<sequence length="376" mass="41298">MAFHPTQFGQKGAPKNGSITVLVLVFVVLLTFIVVAFLEEATSKIKYYGLFHNRDDLRVDAYSALEISLAVINQYREIEGALWGPAQGWSNPLQQVGFTPAHASSVSVSFEDESAKLGLESLEYDDLIILFDVMGFDLPEAQALADGLIDWTDEDDARRLNGFDGEDYEDMDPPYKPANSAIVSWDEFRLIQPFNELFFDEAGSPTSDWASFKNAVSLYHSGKTNINQASGLVLDFLAESGFLDPYSLADYKNGIDGISGTEDDRLIRNLEEAALGETSDVSTGIELLRVKVRASRGDARFDLEALVSWSGSDAGAADSSQNRNQAETNSPEEDAAPDSSAAQRNRSRGSARTAPAISAELGYPFRFIRIVENRKF</sequence>
<gene>
    <name evidence="13" type="ORF">G0Q06_08585</name>
</gene>
<accession>A0A6B2M328</accession>
<evidence type="ECO:0000259" key="12">
    <source>
        <dbReference type="Pfam" id="PF21687"/>
    </source>
</evidence>
<evidence type="ECO:0000256" key="9">
    <source>
        <dbReference type="ARBA" id="ARBA00023136"/>
    </source>
</evidence>
<comment type="similarity">
    <text evidence="2">Belongs to the GSP K family.</text>
</comment>
<proteinExistence type="inferred from homology"/>
<comment type="subcellular location">
    <subcellularLocation>
        <location evidence="1">Cell inner membrane</location>
    </subcellularLocation>
</comment>
<evidence type="ECO:0000256" key="5">
    <source>
        <dbReference type="ARBA" id="ARBA00022519"/>
    </source>
</evidence>
<comment type="caution">
    <text evidence="13">The sequence shown here is derived from an EMBL/GenBank/DDBJ whole genome shotgun (WGS) entry which is preliminary data.</text>
</comment>
<evidence type="ECO:0000256" key="3">
    <source>
        <dbReference type="ARBA" id="ARBA00022448"/>
    </source>
</evidence>
<keyword evidence="14" id="KW-1185">Reference proteome</keyword>
<feature type="domain" description="T2SS protein K first SAM-like" evidence="12">
    <location>
        <begin position="130"/>
        <end position="196"/>
    </location>
</feature>
<evidence type="ECO:0000256" key="2">
    <source>
        <dbReference type="ARBA" id="ARBA00007246"/>
    </source>
</evidence>
<dbReference type="PANTHER" id="PTHR38831:SF2">
    <property type="entry name" value="TYPE II SECRETION SYSTEM PROTEIN K"/>
    <property type="match status" value="1"/>
</dbReference>
<evidence type="ECO:0000313" key="13">
    <source>
        <dbReference type="EMBL" id="NDV62504.1"/>
    </source>
</evidence>
<dbReference type="SUPFAM" id="SSF158544">
    <property type="entry name" value="GspK insert domain-like"/>
    <property type="match status" value="1"/>
</dbReference>
<evidence type="ECO:0000313" key="14">
    <source>
        <dbReference type="Proteomes" id="UP000478417"/>
    </source>
</evidence>
<dbReference type="GO" id="GO:0005886">
    <property type="term" value="C:plasma membrane"/>
    <property type="evidence" value="ECO:0007669"/>
    <property type="project" value="UniProtKB-SubCell"/>
</dbReference>
<feature type="region of interest" description="Disordered" evidence="10">
    <location>
        <begin position="312"/>
        <end position="355"/>
    </location>
</feature>
<evidence type="ECO:0000256" key="10">
    <source>
        <dbReference type="SAM" id="MobiDB-lite"/>
    </source>
</evidence>
<dbReference type="Pfam" id="PF21687">
    <property type="entry name" value="T2SSK_1st"/>
    <property type="match status" value="1"/>
</dbReference>
<evidence type="ECO:0000256" key="6">
    <source>
        <dbReference type="ARBA" id="ARBA00022692"/>
    </source>
</evidence>
<name>A0A6B2M328_9BACT</name>
<dbReference type="AlphaFoldDB" id="A0A6B2M328"/>
<evidence type="ECO:0000256" key="8">
    <source>
        <dbReference type="ARBA" id="ARBA00022989"/>
    </source>
</evidence>
<dbReference type="Gene3D" id="1.10.40.60">
    <property type="entry name" value="EpsJ-like"/>
    <property type="match status" value="1"/>
</dbReference>
<dbReference type="InterPro" id="IPR005628">
    <property type="entry name" value="GspK"/>
</dbReference>